<dbReference type="PANTHER" id="PTHR13693:SF77">
    <property type="entry name" value="8-AMINO-7-OXONONANOATE SYNTHASE"/>
    <property type="match status" value="1"/>
</dbReference>
<evidence type="ECO:0000256" key="1">
    <source>
        <dbReference type="ARBA" id="ARBA00001933"/>
    </source>
</evidence>
<comment type="similarity">
    <text evidence="3">Belongs to the class-II pyridoxal-phosphate-dependent aminotransferase family. BioF subfamily.</text>
</comment>
<evidence type="ECO:0000313" key="8">
    <source>
        <dbReference type="EMBL" id="ATP56662.1"/>
    </source>
</evidence>
<dbReference type="EMBL" id="CP024091">
    <property type="protein sequence ID" value="ATP56662.1"/>
    <property type="molecule type" value="Genomic_DNA"/>
</dbReference>
<dbReference type="GO" id="GO:0030170">
    <property type="term" value="F:pyridoxal phosphate binding"/>
    <property type="evidence" value="ECO:0007669"/>
    <property type="project" value="InterPro"/>
</dbReference>
<evidence type="ECO:0000256" key="3">
    <source>
        <dbReference type="ARBA" id="ARBA00010008"/>
    </source>
</evidence>
<feature type="domain" description="Aminotransferase class I/classII large" evidence="7">
    <location>
        <begin position="31"/>
        <end position="370"/>
    </location>
</feature>
<dbReference type="Pfam" id="PF00155">
    <property type="entry name" value="Aminotran_1_2"/>
    <property type="match status" value="1"/>
</dbReference>
<dbReference type="Proteomes" id="UP000223749">
    <property type="component" value="Chromosome"/>
</dbReference>
<accession>A0A2D1U4Y9</accession>
<dbReference type="PROSITE" id="PS00599">
    <property type="entry name" value="AA_TRANSFER_CLASS_2"/>
    <property type="match status" value="1"/>
</dbReference>
<evidence type="ECO:0000259" key="7">
    <source>
        <dbReference type="Pfam" id="PF00155"/>
    </source>
</evidence>
<evidence type="ECO:0000256" key="6">
    <source>
        <dbReference type="RuleBase" id="RU003693"/>
    </source>
</evidence>
<organism evidence="8 9">
    <name type="scientific">Pedobacter ginsengisoli</name>
    <dbReference type="NCBI Taxonomy" id="363852"/>
    <lineage>
        <taxon>Bacteria</taxon>
        <taxon>Pseudomonadati</taxon>
        <taxon>Bacteroidota</taxon>
        <taxon>Sphingobacteriia</taxon>
        <taxon>Sphingobacteriales</taxon>
        <taxon>Sphingobacteriaceae</taxon>
        <taxon>Pedobacter</taxon>
    </lineage>
</organism>
<comment type="cofactor">
    <cofactor evidence="1 6">
        <name>pyridoxal 5'-phosphate</name>
        <dbReference type="ChEBI" id="CHEBI:597326"/>
    </cofactor>
</comment>
<dbReference type="InterPro" id="IPR004839">
    <property type="entry name" value="Aminotransferase_I/II_large"/>
</dbReference>
<keyword evidence="4" id="KW-0808">Transferase</keyword>
<keyword evidence="5 6" id="KW-0663">Pyridoxal phosphate</keyword>
<dbReference type="PANTHER" id="PTHR13693">
    <property type="entry name" value="CLASS II AMINOTRANSFERASE/8-AMINO-7-OXONONANOATE SYNTHASE"/>
    <property type="match status" value="1"/>
</dbReference>
<dbReference type="GO" id="GO:0009102">
    <property type="term" value="P:biotin biosynthetic process"/>
    <property type="evidence" value="ECO:0007669"/>
    <property type="project" value="TreeGrafter"/>
</dbReference>
<name>A0A2D1U4Y9_9SPHI</name>
<dbReference type="SUPFAM" id="SSF53383">
    <property type="entry name" value="PLP-dependent transferases"/>
    <property type="match status" value="1"/>
</dbReference>
<dbReference type="OrthoDB" id="9807157at2"/>
<dbReference type="KEGG" id="pgs:CPT03_09330"/>
<protein>
    <submittedName>
        <fullName evidence="8">8-amino-7-oxononanoate synthase</fullName>
    </submittedName>
</protein>
<evidence type="ECO:0000256" key="2">
    <source>
        <dbReference type="ARBA" id="ARBA00005189"/>
    </source>
</evidence>
<evidence type="ECO:0000256" key="5">
    <source>
        <dbReference type="ARBA" id="ARBA00022898"/>
    </source>
</evidence>
<dbReference type="Gene3D" id="3.40.640.10">
    <property type="entry name" value="Type I PLP-dependent aspartate aminotransferase-like (Major domain)"/>
    <property type="match status" value="1"/>
</dbReference>
<reference evidence="8 9" key="1">
    <citation type="submission" date="2017-10" db="EMBL/GenBank/DDBJ databases">
        <title>Whole genome of Pedobacter ginsengisoli T01R-27 isolated from tomato rhizosphere.</title>
        <authorList>
            <person name="Weon H.-Y."/>
            <person name="Lee S.A."/>
            <person name="Sang M.K."/>
            <person name="Song J."/>
        </authorList>
    </citation>
    <scope>NUCLEOTIDE SEQUENCE [LARGE SCALE GENOMIC DNA]</scope>
    <source>
        <strain evidence="8 9">T01R-27</strain>
    </source>
</reference>
<dbReference type="InterPro" id="IPR015424">
    <property type="entry name" value="PyrdxlP-dep_Trfase"/>
</dbReference>
<gene>
    <name evidence="8" type="ORF">CPT03_09330</name>
</gene>
<comment type="pathway">
    <text evidence="2">Lipid metabolism.</text>
</comment>
<dbReference type="InterPro" id="IPR015421">
    <property type="entry name" value="PyrdxlP-dep_Trfase_major"/>
</dbReference>
<keyword evidence="9" id="KW-1185">Reference proteome</keyword>
<proteinExistence type="inferred from homology"/>
<dbReference type="GO" id="GO:0016740">
    <property type="term" value="F:transferase activity"/>
    <property type="evidence" value="ECO:0007669"/>
    <property type="project" value="UniProtKB-KW"/>
</dbReference>
<evidence type="ECO:0000313" key="9">
    <source>
        <dbReference type="Proteomes" id="UP000223749"/>
    </source>
</evidence>
<dbReference type="RefSeq" id="WP_099438601.1">
    <property type="nucleotide sequence ID" value="NZ_CP024091.1"/>
</dbReference>
<sequence length="378" mass="41508">MNKAEQFINSRLLNRTEKGSLRKLSVKTFPIDFCSNDYLGFARSPQLKDAINETLLGVHRYANGSAGSRLLSGNHLFTEETEALIADFHHAESGLIFNSGYDANVGLISSLAQRGDTIISDELIHASLIDGARLTHANRYSFKHNNLTDLEAKLKVAKGTVYVAIESVYSMDGDLAPLHEINNLCEMYEANLIIDEAHALGVFGNYGQGLVQQAGLEHKVFARIVTFGKALGCHGAIVLGSTALRNYLINFARSFIYSTAAPIHAIAAIRSAYQMLTKIDYPSLIAEKISLYSSLLNSSGIQGVQPSPSTIQTIIYNSNQKAKFAAHTLQSKGIDVRAILSPTVAEGKERLRICLHLFNTDEEIEMLVNQLTLLKKHE</sequence>
<dbReference type="Gene3D" id="3.90.1150.10">
    <property type="entry name" value="Aspartate Aminotransferase, domain 1"/>
    <property type="match status" value="1"/>
</dbReference>
<dbReference type="AlphaFoldDB" id="A0A2D1U4Y9"/>
<dbReference type="InterPro" id="IPR015422">
    <property type="entry name" value="PyrdxlP-dep_Trfase_small"/>
</dbReference>
<evidence type="ECO:0000256" key="4">
    <source>
        <dbReference type="ARBA" id="ARBA00022679"/>
    </source>
</evidence>
<dbReference type="InterPro" id="IPR001917">
    <property type="entry name" value="Aminotrans_II_pyridoxalP_BS"/>
</dbReference>
<dbReference type="InterPro" id="IPR050087">
    <property type="entry name" value="AON_synthase_class-II"/>
</dbReference>